<evidence type="ECO:0000259" key="1">
    <source>
        <dbReference type="PROSITE" id="PS50888"/>
    </source>
</evidence>
<name>A0A1X7R891_9SACH</name>
<feature type="domain" description="BHLH" evidence="1">
    <location>
        <begin position="65"/>
        <end position="117"/>
    </location>
</feature>
<sequence>MDQTNSNHMMNVKTIKSEIITTNFEHTPNNPGIAITSSMSSLPVKTENCVKKVRAKKMKKLSDDQIRMNHVSSEKRRRELVREIYDELVTLVPDLQKNENRSELIIYLKTINYLSWLYKKNKMLRTKIIEEHPNEMHKITQSMIWESKEKN</sequence>
<dbReference type="Pfam" id="PF23181">
    <property type="entry name" value="bHLH_INO4"/>
    <property type="match status" value="1"/>
</dbReference>
<evidence type="ECO:0000313" key="3">
    <source>
        <dbReference type="Proteomes" id="UP000196158"/>
    </source>
</evidence>
<dbReference type="STRING" id="1789683.A0A1X7R891"/>
<dbReference type="Proteomes" id="UP000196158">
    <property type="component" value="Unassembled WGS sequence"/>
</dbReference>
<evidence type="ECO:0000313" key="2">
    <source>
        <dbReference type="EMBL" id="SMN21888.1"/>
    </source>
</evidence>
<dbReference type="SMART" id="SM00353">
    <property type="entry name" value="HLH"/>
    <property type="match status" value="1"/>
</dbReference>
<gene>
    <name evidence="2" type="ORF">KASA_0J02222G</name>
</gene>
<organism evidence="2 3">
    <name type="scientific">Maudiozyma saulgeensis</name>
    <dbReference type="NCBI Taxonomy" id="1789683"/>
    <lineage>
        <taxon>Eukaryota</taxon>
        <taxon>Fungi</taxon>
        <taxon>Dikarya</taxon>
        <taxon>Ascomycota</taxon>
        <taxon>Saccharomycotina</taxon>
        <taxon>Saccharomycetes</taxon>
        <taxon>Saccharomycetales</taxon>
        <taxon>Saccharomycetaceae</taxon>
        <taxon>Maudiozyma</taxon>
    </lineage>
</organism>
<dbReference type="InterPro" id="IPR036638">
    <property type="entry name" value="HLH_DNA-bd_sf"/>
</dbReference>
<dbReference type="InterPro" id="IPR011598">
    <property type="entry name" value="bHLH_dom"/>
</dbReference>
<dbReference type="SUPFAM" id="SSF47459">
    <property type="entry name" value="HLH, helix-loop-helix DNA-binding domain"/>
    <property type="match status" value="1"/>
</dbReference>
<accession>A0A1X7R891</accession>
<dbReference type="Gene3D" id="4.10.280.10">
    <property type="entry name" value="Helix-loop-helix DNA-binding domain"/>
    <property type="match status" value="1"/>
</dbReference>
<dbReference type="EMBL" id="FXLY01000009">
    <property type="protein sequence ID" value="SMN21888.1"/>
    <property type="molecule type" value="Genomic_DNA"/>
</dbReference>
<dbReference type="PROSITE" id="PS50888">
    <property type="entry name" value="BHLH"/>
    <property type="match status" value="1"/>
</dbReference>
<reference evidence="2 3" key="1">
    <citation type="submission" date="2017-04" db="EMBL/GenBank/DDBJ databases">
        <authorList>
            <person name="Afonso C.L."/>
            <person name="Miller P.J."/>
            <person name="Scott M.A."/>
            <person name="Spackman E."/>
            <person name="Goraichik I."/>
            <person name="Dimitrov K.M."/>
            <person name="Suarez D.L."/>
            <person name="Swayne D.E."/>
        </authorList>
    </citation>
    <scope>NUCLEOTIDE SEQUENCE [LARGE SCALE GENOMIC DNA]</scope>
</reference>
<proteinExistence type="predicted"/>
<dbReference type="AlphaFoldDB" id="A0A1X7R891"/>
<dbReference type="InterPro" id="IPR057072">
    <property type="entry name" value="bHLH_INO4"/>
</dbReference>
<keyword evidence="3" id="KW-1185">Reference proteome</keyword>
<dbReference type="OrthoDB" id="5778525at2759"/>
<dbReference type="GO" id="GO:0046983">
    <property type="term" value="F:protein dimerization activity"/>
    <property type="evidence" value="ECO:0007669"/>
    <property type="project" value="InterPro"/>
</dbReference>
<protein>
    <submittedName>
        <fullName evidence="2">Similar to Saccharomyces cerevisiae YOL108C INO4 Transcription factor required for derepression of inositol-choline-regulated genes involved in phospholipid synthesis</fullName>
    </submittedName>
</protein>